<dbReference type="EMBL" id="FOGG01000009">
    <property type="protein sequence ID" value="SER43330.1"/>
    <property type="molecule type" value="Genomic_DNA"/>
</dbReference>
<dbReference type="InterPro" id="IPR024311">
    <property type="entry name" value="Lipocalin-like"/>
</dbReference>
<proteinExistence type="predicted"/>
<name>A0A1H9P561_9SPHI</name>
<dbReference type="RefSeq" id="WP_090883728.1">
    <property type="nucleotide sequence ID" value="NZ_FOGG01000009.1"/>
</dbReference>
<keyword evidence="3" id="KW-1185">Reference proteome</keyword>
<dbReference type="Pfam" id="PF13924">
    <property type="entry name" value="Lipocalin_5"/>
    <property type="match status" value="1"/>
</dbReference>
<protein>
    <submittedName>
        <fullName evidence="2">Lipocalin-like domain-containing protein</fullName>
    </submittedName>
</protein>
<organism evidence="2 3">
    <name type="scientific">Pedobacter rhizosphaerae</name>
    <dbReference type="NCBI Taxonomy" id="390241"/>
    <lineage>
        <taxon>Bacteria</taxon>
        <taxon>Pseudomonadati</taxon>
        <taxon>Bacteroidota</taxon>
        <taxon>Sphingobacteriia</taxon>
        <taxon>Sphingobacteriales</taxon>
        <taxon>Sphingobacteriaceae</taxon>
        <taxon>Pedobacter</taxon>
    </lineage>
</organism>
<sequence>MKASLFNQLIGSWTLVDLIEVPVDGGKITHPMGPEPKGLIIYNADGFMSAQIMNPDRKNFVKEHYTGATPEEYTQEASTYLAYSGPFEVDEMKQTLSHTMYVSLFPNWTGQTQNRIVQFKDGLLLLESGKSFISNGLRVIHKLSWKRVGQSNVKF</sequence>
<dbReference type="AlphaFoldDB" id="A0A1H9P561"/>
<accession>A0A1H9P561</accession>
<dbReference type="Proteomes" id="UP000199572">
    <property type="component" value="Unassembled WGS sequence"/>
</dbReference>
<gene>
    <name evidence="2" type="ORF">SAMN04488023_10937</name>
</gene>
<reference evidence="3" key="1">
    <citation type="submission" date="2016-10" db="EMBL/GenBank/DDBJ databases">
        <authorList>
            <person name="Varghese N."/>
            <person name="Submissions S."/>
        </authorList>
    </citation>
    <scope>NUCLEOTIDE SEQUENCE [LARGE SCALE GENOMIC DNA]</scope>
    <source>
        <strain evidence="3">DSM 18610</strain>
    </source>
</reference>
<evidence type="ECO:0000313" key="3">
    <source>
        <dbReference type="Proteomes" id="UP000199572"/>
    </source>
</evidence>
<feature type="domain" description="Lipocalin-like" evidence="1">
    <location>
        <begin position="10"/>
        <end position="147"/>
    </location>
</feature>
<evidence type="ECO:0000313" key="2">
    <source>
        <dbReference type="EMBL" id="SER43330.1"/>
    </source>
</evidence>
<evidence type="ECO:0000259" key="1">
    <source>
        <dbReference type="Pfam" id="PF13924"/>
    </source>
</evidence>
<dbReference type="OrthoDB" id="118834at2"/>
<dbReference type="STRING" id="390241.SAMN04488023_10937"/>